<evidence type="ECO:0000256" key="1">
    <source>
        <dbReference type="SAM" id="Phobius"/>
    </source>
</evidence>
<keyword evidence="1" id="KW-1133">Transmembrane helix</keyword>
<feature type="transmembrane region" description="Helical" evidence="1">
    <location>
        <begin position="61"/>
        <end position="82"/>
    </location>
</feature>
<protein>
    <submittedName>
        <fullName evidence="2">Uncharacterized protein</fullName>
    </submittedName>
</protein>
<reference evidence="2 3" key="1">
    <citation type="submission" date="2019-04" db="EMBL/GenBank/DDBJ databases">
        <authorList>
            <person name="Feng G."/>
            <person name="Zhang J."/>
            <person name="Zhu H."/>
        </authorList>
    </citation>
    <scope>NUCLEOTIDE SEQUENCE [LARGE SCALE GENOMIC DNA]</scope>
    <source>
        <strain evidence="2 3">92R-1</strain>
    </source>
</reference>
<dbReference type="Proteomes" id="UP000298337">
    <property type="component" value="Unassembled WGS sequence"/>
</dbReference>
<evidence type="ECO:0000313" key="2">
    <source>
        <dbReference type="EMBL" id="TGE10282.1"/>
    </source>
</evidence>
<keyword evidence="1" id="KW-0812">Transmembrane</keyword>
<organism evidence="2 3">
    <name type="scientific">Hymenobacter fodinae</name>
    <dbReference type="NCBI Taxonomy" id="2510796"/>
    <lineage>
        <taxon>Bacteria</taxon>
        <taxon>Pseudomonadati</taxon>
        <taxon>Bacteroidota</taxon>
        <taxon>Cytophagia</taxon>
        <taxon>Cytophagales</taxon>
        <taxon>Hymenobacteraceae</taxon>
        <taxon>Hymenobacter</taxon>
    </lineage>
</organism>
<feature type="transmembrane region" description="Helical" evidence="1">
    <location>
        <begin position="102"/>
        <end position="124"/>
    </location>
</feature>
<proteinExistence type="predicted"/>
<name>A0A4Z0PCT7_9BACT</name>
<evidence type="ECO:0000313" key="3">
    <source>
        <dbReference type="Proteomes" id="UP000298337"/>
    </source>
</evidence>
<feature type="transmembrane region" description="Helical" evidence="1">
    <location>
        <begin position="29"/>
        <end position="49"/>
    </location>
</feature>
<sequence>MNHPVVRPPDPIRRVIHFGVNTVLPAAPAGFFLTVGLGLFGLLNLVFQHEIWLHTPGAERWLLLLCLACLLLLPWQIGRVANRVANSLNGWFWQFCWRLAGWSAYVAGGVLLIPGAIGLGWLLIAG</sequence>
<keyword evidence="1" id="KW-0472">Membrane</keyword>
<dbReference type="AlphaFoldDB" id="A0A4Z0PCT7"/>
<accession>A0A4Z0PCT7</accession>
<gene>
    <name evidence="2" type="ORF">EU556_05535</name>
</gene>
<dbReference type="EMBL" id="SRLA01000001">
    <property type="protein sequence ID" value="TGE10282.1"/>
    <property type="molecule type" value="Genomic_DNA"/>
</dbReference>
<keyword evidence="3" id="KW-1185">Reference proteome</keyword>
<dbReference type="RefSeq" id="WP_135431819.1">
    <property type="nucleotide sequence ID" value="NZ_SRLA01000001.1"/>
</dbReference>
<comment type="caution">
    <text evidence="2">The sequence shown here is derived from an EMBL/GenBank/DDBJ whole genome shotgun (WGS) entry which is preliminary data.</text>
</comment>
<dbReference type="OrthoDB" id="886403at2"/>